<gene>
    <name evidence="13" type="ORF">SISSUDRAFT_985301</name>
</gene>
<dbReference type="GO" id="GO:0016705">
    <property type="term" value="F:oxidoreductase activity, acting on paired donors, with incorporation or reduction of molecular oxygen"/>
    <property type="evidence" value="ECO:0007669"/>
    <property type="project" value="InterPro"/>
</dbReference>
<dbReference type="GO" id="GO:0005506">
    <property type="term" value="F:iron ion binding"/>
    <property type="evidence" value="ECO:0007669"/>
    <property type="project" value="InterPro"/>
</dbReference>
<evidence type="ECO:0000256" key="9">
    <source>
        <dbReference type="ARBA" id="ARBA00023004"/>
    </source>
</evidence>
<dbReference type="GO" id="GO:0020037">
    <property type="term" value="F:heme binding"/>
    <property type="evidence" value="ECO:0007669"/>
    <property type="project" value="InterPro"/>
</dbReference>
<evidence type="ECO:0000256" key="12">
    <source>
        <dbReference type="SAM" id="SignalP"/>
    </source>
</evidence>
<keyword evidence="4" id="KW-0349">Heme</keyword>
<feature type="non-terminal residue" evidence="13">
    <location>
        <position position="1"/>
    </location>
</feature>
<keyword evidence="12" id="KW-0732">Signal</keyword>
<dbReference type="InterPro" id="IPR050364">
    <property type="entry name" value="Cytochrome_P450_fung"/>
</dbReference>
<evidence type="ECO:0000256" key="8">
    <source>
        <dbReference type="ARBA" id="ARBA00023002"/>
    </source>
</evidence>
<accession>A0A166E2D1</accession>
<evidence type="ECO:0000313" key="13">
    <source>
        <dbReference type="EMBL" id="KZT39141.1"/>
    </source>
</evidence>
<dbReference type="Gene3D" id="1.10.630.10">
    <property type="entry name" value="Cytochrome P450"/>
    <property type="match status" value="1"/>
</dbReference>
<dbReference type="EMBL" id="KV428051">
    <property type="protein sequence ID" value="KZT39141.1"/>
    <property type="molecule type" value="Genomic_DNA"/>
</dbReference>
<dbReference type="PANTHER" id="PTHR46300">
    <property type="entry name" value="P450, PUTATIVE (EUROFUNG)-RELATED-RELATED"/>
    <property type="match status" value="1"/>
</dbReference>
<dbReference type="PANTHER" id="PTHR46300:SF2">
    <property type="entry name" value="CYTOCHROME P450 MONOOXYGENASE ALNH-RELATED"/>
    <property type="match status" value="1"/>
</dbReference>
<evidence type="ECO:0000256" key="2">
    <source>
        <dbReference type="ARBA" id="ARBA00004370"/>
    </source>
</evidence>
<dbReference type="AlphaFoldDB" id="A0A166E2D1"/>
<protein>
    <recommendedName>
        <fullName evidence="15">Cytochrome P450</fullName>
    </recommendedName>
</protein>
<evidence type="ECO:0008006" key="15">
    <source>
        <dbReference type="Google" id="ProtNLM"/>
    </source>
</evidence>
<evidence type="ECO:0000256" key="1">
    <source>
        <dbReference type="ARBA" id="ARBA00001971"/>
    </source>
</evidence>
<keyword evidence="9" id="KW-0408">Iron</keyword>
<evidence type="ECO:0000256" key="5">
    <source>
        <dbReference type="ARBA" id="ARBA00022692"/>
    </source>
</evidence>
<dbReference type="InterPro" id="IPR036396">
    <property type="entry name" value="Cyt_P450_sf"/>
</dbReference>
<organism evidence="13 14">
    <name type="scientific">Sistotremastrum suecicum HHB10207 ss-3</name>
    <dbReference type="NCBI Taxonomy" id="1314776"/>
    <lineage>
        <taxon>Eukaryota</taxon>
        <taxon>Fungi</taxon>
        <taxon>Dikarya</taxon>
        <taxon>Basidiomycota</taxon>
        <taxon>Agaricomycotina</taxon>
        <taxon>Agaricomycetes</taxon>
        <taxon>Sistotremastrales</taxon>
        <taxon>Sistotremastraceae</taxon>
        <taxon>Sistotremastrum</taxon>
    </lineage>
</organism>
<keyword evidence="10" id="KW-0503">Monooxygenase</keyword>
<comment type="subcellular location">
    <subcellularLocation>
        <location evidence="2">Membrane</location>
    </subcellularLocation>
</comment>
<dbReference type="GO" id="GO:0016020">
    <property type="term" value="C:membrane"/>
    <property type="evidence" value="ECO:0007669"/>
    <property type="project" value="UniProtKB-SubCell"/>
</dbReference>
<dbReference type="SUPFAM" id="SSF48264">
    <property type="entry name" value="Cytochrome P450"/>
    <property type="match status" value="1"/>
</dbReference>
<feature type="signal peptide" evidence="12">
    <location>
        <begin position="1"/>
        <end position="32"/>
    </location>
</feature>
<evidence type="ECO:0000256" key="3">
    <source>
        <dbReference type="ARBA" id="ARBA00010617"/>
    </source>
</evidence>
<keyword evidence="8" id="KW-0560">Oxidoreductase</keyword>
<keyword evidence="14" id="KW-1185">Reference proteome</keyword>
<proteinExistence type="inferred from homology"/>
<dbReference type="GO" id="GO:0004497">
    <property type="term" value="F:monooxygenase activity"/>
    <property type="evidence" value="ECO:0007669"/>
    <property type="project" value="UniProtKB-KW"/>
</dbReference>
<evidence type="ECO:0000313" key="14">
    <source>
        <dbReference type="Proteomes" id="UP000076798"/>
    </source>
</evidence>
<name>A0A166E2D1_9AGAM</name>
<dbReference type="OrthoDB" id="2789670at2759"/>
<keyword evidence="7" id="KW-1133">Transmembrane helix</keyword>
<comment type="similarity">
    <text evidence="3">Belongs to the cytochrome P450 family.</text>
</comment>
<evidence type="ECO:0000256" key="6">
    <source>
        <dbReference type="ARBA" id="ARBA00022723"/>
    </source>
</evidence>
<evidence type="ECO:0000256" key="11">
    <source>
        <dbReference type="ARBA" id="ARBA00023136"/>
    </source>
</evidence>
<evidence type="ECO:0000256" key="7">
    <source>
        <dbReference type="ARBA" id="ARBA00022989"/>
    </source>
</evidence>
<comment type="cofactor">
    <cofactor evidence="1">
        <name>heme</name>
        <dbReference type="ChEBI" id="CHEBI:30413"/>
    </cofactor>
</comment>
<reference evidence="13 14" key="1">
    <citation type="journal article" date="2016" name="Mol. Biol. Evol.">
        <title>Comparative Genomics of Early-Diverging Mushroom-Forming Fungi Provides Insights into the Origins of Lignocellulose Decay Capabilities.</title>
        <authorList>
            <person name="Nagy L.G."/>
            <person name="Riley R."/>
            <person name="Tritt A."/>
            <person name="Adam C."/>
            <person name="Daum C."/>
            <person name="Floudas D."/>
            <person name="Sun H."/>
            <person name="Yadav J.S."/>
            <person name="Pangilinan J."/>
            <person name="Larsson K.H."/>
            <person name="Matsuura K."/>
            <person name="Barry K."/>
            <person name="Labutti K."/>
            <person name="Kuo R."/>
            <person name="Ohm R.A."/>
            <person name="Bhattacharya S.S."/>
            <person name="Shirouzu T."/>
            <person name="Yoshinaga Y."/>
            <person name="Martin F.M."/>
            <person name="Grigoriev I.V."/>
            <person name="Hibbett D.S."/>
        </authorList>
    </citation>
    <scope>NUCLEOTIDE SEQUENCE [LARGE SCALE GENOMIC DNA]</scope>
    <source>
        <strain evidence="13 14">HHB10207 ss-3</strain>
    </source>
</reference>
<keyword evidence="11" id="KW-0472">Membrane</keyword>
<sequence length="74" mass="8225">FINRVCPGRHFASASLWLAMATLLSVFDISIPTDEKGYPITTHLEYENGPRSHPKPFQCKFTVRNDIGGALFGS</sequence>
<evidence type="ECO:0000256" key="10">
    <source>
        <dbReference type="ARBA" id="ARBA00023033"/>
    </source>
</evidence>
<keyword evidence="5" id="KW-0812">Transmembrane</keyword>
<feature type="chain" id="PRO_5007872523" description="Cytochrome P450" evidence="12">
    <location>
        <begin position="33"/>
        <end position="74"/>
    </location>
</feature>
<keyword evidence="6" id="KW-0479">Metal-binding</keyword>
<dbReference type="Proteomes" id="UP000076798">
    <property type="component" value="Unassembled WGS sequence"/>
</dbReference>
<evidence type="ECO:0000256" key="4">
    <source>
        <dbReference type="ARBA" id="ARBA00022617"/>
    </source>
</evidence>